<dbReference type="EMBL" id="JELW01000023">
    <property type="protein sequence ID" value="EXU98843.1"/>
    <property type="molecule type" value="Genomic_DNA"/>
</dbReference>
<dbReference type="InterPro" id="IPR006913">
    <property type="entry name" value="CENP-V/GFA"/>
</dbReference>
<dbReference type="Gene3D" id="3.90.1590.10">
    <property type="entry name" value="glutathione-dependent formaldehyde- activating enzyme (gfa)"/>
    <property type="match status" value="1"/>
</dbReference>
<dbReference type="Proteomes" id="UP000030151">
    <property type="component" value="Unassembled WGS sequence"/>
</dbReference>
<dbReference type="PANTHER" id="PTHR33337:SF40">
    <property type="entry name" value="CENP-V_GFA DOMAIN-CONTAINING PROTEIN-RELATED"/>
    <property type="match status" value="1"/>
</dbReference>
<dbReference type="AlphaFoldDB" id="A0A014N0Y8"/>
<evidence type="ECO:0000313" key="6">
    <source>
        <dbReference type="EMBL" id="EXU98843.1"/>
    </source>
</evidence>
<dbReference type="InterPro" id="IPR011057">
    <property type="entry name" value="Mss4-like_sf"/>
</dbReference>
<dbReference type="GO" id="GO:0016846">
    <property type="term" value="F:carbon-sulfur lyase activity"/>
    <property type="evidence" value="ECO:0007669"/>
    <property type="project" value="InterPro"/>
</dbReference>
<evidence type="ECO:0000256" key="4">
    <source>
        <dbReference type="ARBA" id="ARBA00023239"/>
    </source>
</evidence>
<proteinExistence type="inferred from homology"/>
<dbReference type="PROSITE" id="PS51891">
    <property type="entry name" value="CENP_V_GFA"/>
    <property type="match status" value="1"/>
</dbReference>
<keyword evidence="3" id="KW-0862">Zinc</keyword>
<evidence type="ECO:0000259" key="5">
    <source>
        <dbReference type="PROSITE" id="PS51891"/>
    </source>
</evidence>
<name>A0A014N0Y8_9HYPO</name>
<keyword evidence="4" id="KW-0456">Lyase</keyword>
<organism evidence="6 7">
    <name type="scientific">Metarhizium robertsii</name>
    <dbReference type="NCBI Taxonomy" id="568076"/>
    <lineage>
        <taxon>Eukaryota</taxon>
        <taxon>Fungi</taxon>
        <taxon>Dikarya</taxon>
        <taxon>Ascomycota</taxon>
        <taxon>Pezizomycotina</taxon>
        <taxon>Sordariomycetes</taxon>
        <taxon>Hypocreomycetidae</taxon>
        <taxon>Hypocreales</taxon>
        <taxon>Clavicipitaceae</taxon>
        <taxon>Metarhizium</taxon>
    </lineage>
</organism>
<protein>
    <submittedName>
        <fullName evidence="6">Glutathione-dependent formaldehyde-activating enzyme</fullName>
    </submittedName>
</protein>
<comment type="caution">
    <text evidence="6">The sequence shown here is derived from an EMBL/GenBank/DDBJ whole genome shotgun (WGS) entry which is preliminary data.</text>
</comment>
<gene>
    <name evidence="6" type="ORF">X797_008080</name>
</gene>
<dbReference type="HOGENOM" id="CLU_079143_2_0_1"/>
<reference evidence="6 7" key="1">
    <citation type="submission" date="2014-02" db="EMBL/GenBank/DDBJ databases">
        <title>The genome sequence of the entomopathogenic fungus Metarhizium robertsii ARSEF 2575.</title>
        <authorList>
            <person name="Giuliano Garisto Donzelli B."/>
            <person name="Roe B.A."/>
            <person name="Macmil S.L."/>
            <person name="Krasnoff S.B."/>
            <person name="Gibson D.M."/>
        </authorList>
    </citation>
    <scope>NUCLEOTIDE SEQUENCE [LARGE SCALE GENOMIC DNA]</scope>
    <source>
        <strain evidence="6 7">ARSEF 2575</strain>
    </source>
</reference>
<accession>A0A014N0Y8</accession>
<feature type="domain" description="CENP-V/GFA" evidence="5">
    <location>
        <begin position="25"/>
        <end position="157"/>
    </location>
</feature>
<comment type="similarity">
    <text evidence="1">Belongs to the Gfa family.</text>
</comment>
<evidence type="ECO:0000256" key="2">
    <source>
        <dbReference type="ARBA" id="ARBA00022723"/>
    </source>
</evidence>
<dbReference type="SUPFAM" id="SSF51316">
    <property type="entry name" value="Mss4-like"/>
    <property type="match status" value="1"/>
</dbReference>
<dbReference type="PANTHER" id="PTHR33337">
    <property type="entry name" value="GFA DOMAIN-CONTAINING PROTEIN"/>
    <property type="match status" value="1"/>
</dbReference>
<dbReference type="GO" id="GO:0046872">
    <property type="term" value="F:metal ion binding"/>
    <property type="evidence" value="ECO:0007669"/>
    <property type="project" value="UniProtKB-KW"/>
</dbReference>
<evidence type="ECO:0000256" key="3">
    <source>
        <dbReference type="ARBA" id="ARBA00022833"/>
    </source>
</evidence>
<sequence>MSSESWALKPPYQPPDTRSQFRREIQGSCHCRKVLYWISTDKPLASKFCHCVGCQVIHGAPFQWAAIFEKSDVAFETGVEHLKFYNSATKESHHELPCKVSCKWCGSHIMDEGRNMALVFPPLLSSSAAQKENFKVQCHIFYSQRCVDIDDGKPKWSGLDGRSELL</sequence>
<evidence type="ECO:0000313" key="7">
    <source>
        <dbReference type="Proteomes" id="UP000030151"/>
    </source>
</evidence>
<evidence type="ECO:0000256" key="1">
    <source>
        <dbReference type="ARBA" id="ARBA00005495"/>
    </source>
</evidence>
<keyword evidence="2" id="KW-0479">Metal-binding</keyword>
<dbReference type="Pfam" id="PF04828">
    <property type="entry name" value="GFA"/>
    <property type="match status" value="1"/>
</dbReference>